<dbReference type="NCBIfam" id="NF000648">
    <property type="entry name" value="PRK00026.1"/>
    <property type="match status" value="1"/>
</dbReference>
<comment type="function">
    <text evidence="1 15 17">Specifically methylates guanosine-37 in various tRNAs.</text>
</comment>
<organism evidence="19 20">
    <name type="scientific">Desulfosarcina widdelii</name>
    <dbReference type="NCBI Taxonomy" id="947919"/>
    <lineage>
        <taxon>Bacteria</taxon>
        <taxon>Pseudomonadati</taxon>
        <taxon>Thermodesulfobacteriota</taxon>
        <taxon>Desulfobacteria</taxon>
        <taxon>Desulfobacterales</taxon>
        <taxon>Desulfosarcinaceae</taxon>
        <taxon>Desulfosarcina</taxon>
    </lineage>
</organism>
<dbReference type="InterPro" id="IPR023148">
    <property type="entry name" value="tRNA_m1G_MeTrfase_C_sf"/>
</dbReference>
<evidence type="ECO:0000256" key="5">
    <source>
        <dbReference type="ARBA" id="ARBA00012807"/>
    </source>
</evidence>
<comment type="catalytic activity">
    <reaction evidence="14 15 17">
        <text>guanosine(37) in tRNA + S-adenosyl-L-methionine = N(1)-methylguanosine(37) in tRNA + S-adenosyl-L-homocysteine + H(+)</text>
        <dbReference type="Rhea" id="RHEA:36899"/>
        <dbReference type="Rhea" id="RHEA-COMP:10145"/>
        <dbReference type="Rhea" id="RHEA-COMP:10147"/>
        <dbReference type="ChEBI" id="CHEBI:15378"/>
        <dbReference type="ChEBI" id="CHEBI:57856"/>
        <dbReference type="ChEBI" id="CHEBI:59789"/>
        <dbReference type="ChEBI" id="CHEBI:73542"/>
        <dbReference type="ChEBI" id="CHEBI:74269"/>
        <dbReference type="EC" id="2.1.1.228"/>
    </reaction>
</comment>
<keyword evidence="8 15" id="KW-0489">Methyltransferase</keyword>
<evidence type="ECO:0000256" key="10">
    <source>
        <dbReference type="ARBA" id="ARBA00022691"/>
    </source>
</evidence>
<evidence type="ECO:0000256" key="3">
    <source>
        <dbReference type="ARBA" id="ARBA00007630"/>
    </source>
</evidence>
<evidence type="ECO:0000256" key="7">
    <source>
        <dbReference type="ARBA" id="ARBA00022490"/>
    </source>
</evidence>
<keyword evidence="10 15" id="KW-0949">S-adenosyl-L-methionine</keyword>
<feature type="binding site" evidence="15 16">
    <location>
        <begin position="132"/>
        <end position="137"/>
    </location>
    <ligand>
        <name>S-adenosyl-L-methionine</name>
        <dbReference type="ChEBI" id="CHEBI:59789"/>
    </ligand>
</feature>
<feature type="binding site" evidence="15 16">
    <location>
        <position position="112"/>
    </location>
    <ligand>
        <name>S-adenosyl-L-methionine</name>
        <dbReference type="ChEBI" id="CHEBI:59789"/>
    </ligand>
</feature>
<dbReference type="PANTHER" id="PTHR46417:SF1">
    <property type="entry name" value="TRNA (GUANINE-N(1)-)-METHYLTRANSFERASE"/>
    <property type="match status" value="1"/>
</dbReference>
<keyword evidence="11 15" id="KW-0819">tRNA processing</keyword>
<dbReference type="HAMAP" id="MF_00605">
    <property type="entry name" value="TrmD"/>
    <property type="match status" value="1"/>
</dbReference>
<comment type="subcellular location">
    <subcellularLocation>
        <location evidence="2 15 17">Cytoplasm</location>
    </subcellularLocation>
</comment>
<evidence type="ECO:0000313" key="19">
    <source>
        <dbReference type="EMBL" id="BBO78832.1"/>
    </source>
</evidence>
<dbReference type="Gene3D" id="3.40.1280.10">
    <property type="match status" value="1"/>
</dbReference>
<keyword evidence="7 15" id="KW-0963">Cytoplasm</keyword>
<dbReference type="CDD" id="cd18080">
    <property type="entry name" value="TrmD-like"/>
    <property type="match status" value="1"/>
</dbReference>
<dbReference type="PIRSF" id="PIRSF000386">
    <property type="entry name" value="tRNA_mtase"/>
    <property type="match status" value="1"/>
</dbReference>
<proteinExistence type="inferred from homology"/>
<evidence type="ECO:0000256" key="16">
    <source>
        <dbReference type="PIRSR" id="PIRSR000386-1"/>
    </source>
</evidence>
<keyword evidence="20" id="KW-1185">Reference proteome</keyword>
<evidence type="ECO:0000256" key="13">
    <source>
        <dbReference type="ARBA" id="ARBA00033392"/>
    </source>
</evidence>
<comment type="subunit">
    <text evidence="4 15 17">Homodimer.</text>
</comment>
<evidence type="ECO:0000256" key="11">
    <source>
        <dbReference type="ARBA" id="ARBA00022694"/>
    </source>
</evidence>
<dbReference type="EC" id="2.1.1.228" evidence="5 15"/>
<dbReference type="InterPro" id="IPR029026">
    <property type="entry name" value="tRNA_m1G_MTases_N"/>
</dbReference>
<evidence type="ECO:0000256" key="4">
    <source>
        <dbReference type="ARBA" id="ARBA00011738"/>
    </source>
</evidence>
<dbReference type="FunFam" id="3.40.1280.10:FF:000001">
    <property type="entry name" value="tRNA (guanine-N(1)-)-methyltransferase"/>
    <property type="match status" value="1"/>
</dbReference>
<dbReference type="KEGG" id="dwd:DSCW_62490"/>
<dbReference type="FunFam" id="1.10.1270.20:FF:000001">
    <property type="entry name" value="tRNA (guanine-N(1)-)-methyltransferase"/>
    <property type="match status" value="1"/>
</dbReference>
<dbReference type="Gene3D" id="1.10.1270.20">
    <property type="entry name" value="tRNA(m1g37)methyltransferase, domain 2"/>
    <property type="match status" value="1"/>
</dbReference>
<accession>A0A5K7Z9X9</accession>
<evidence type="ECO:0000256" key="9">
    <source>
        <dbReference type="ARBA" id="ARBA00022679"/>
    </source>
</evidence>
<dbReference type="GO" id="GO:0052906">
    <property type="term" value="F:tRNA (guanine(37)-N1)-methyltransferase activity"/>
    <property type="evidence" value="ECO:0007669"/>
    <property type="project" value="UniProtKB-UniRule"/>
</dbReference>
<dbReference type="OrthoDB" id="9807416at2"/>
<dbReference type="AlphaFoldDB" id="A0A5K7Z9X9"/>
<dbReference type="RefSeq" id="WP_155307426.1">
    <property type="nucleotide sequence ID" value="NZ_AP021875.1"/>
</dbReference>
<dbReference type="Pfam" id="PF01746">
    <property type="entry name" value="tRNA_m1G_MT"/>
    <property type="match status" value="1"/>
</dbReference>
<evidence type="ECO:0000256" key="1">
    <source>
        <dbReference type="ARBA" id="ARBA00002634"/>
    </source>
</evidence>
<comment type="similarity">
    <text evidence="3 15 17">Belongs to the RNA methyltransferase TrmD family.</text>
</comment>
<dbReference type="InterPro" id="IPR016009">
    <property type="entry name" value="tRNA_MeTrfase_TRMD/TRM10"/>
</dbReference>
<dbReference type="EMBL" id="AP021875">
    <property type="protein sequence ID" value="BBO78832.1"/>
    <property type="molecule type" value="Genomic_DNA"/>
</dbReference>
<dbReference type="GO" id="GO:0005829">
    <property type="term" value="C:cytosol"/>
    <property type="evidence" value="ECO:0007669"/>
    <property type="project" value="TreeGrafter"/>
</dbReference>
<dbReference type="InterPro" id="IPR029028">
    <property type="entry name" value="Alpha/beta_knot_MTases"/>
</dbReference>
<dbReference type="PANTHER" id="PTHR46417">
    <property type="entry name" value="TRNA (GUANINE-N(1)-)-METHYLTRANSFERASE"/>
    <property type="match status" value="1"/>
</dbReference>
<evidence type="ECO:0000256" key="8">
    <source>
        <dbReference type="ARBA" id="ARBA00022603"/>
    </source>
</evidence>
<dbReference type="SUPFAM" id="SSF75217">
    <property type="entry name" value="alpha/beta knot"/>
    <property type="match status" value="1"/>
</dbReference>
<name>A0A5K7Z9X9_9BACT</name>
<sequence length="248" mass="27529">MKVCVLTLFPELFQPFWDHGIIRRAVQGGKIHPATVNIRDHAEGRHRVTDDRPYGGGCGMVMKPEPLAGAMAEAKGRMPTATTLLLSPQGRRFDQQLAESLAQAGELILVCGRYEGVDERFVDRFVDGEISIGDFVLTGGELAAMAIIDAVARLIPGVLGNEDSAGSDTFSDGLVEYAHYTRPPNYDDEAVPDVLLSGNHAEIERWRRETALMRTVLKRPDLLERRGVSPEERALLIKWRRELDRLIG</sequence>
<evidence type="ECO:0000256" key="17">
    <source>
        <dbReference type="RuleBase" id="RU003464"/>
    </source>
</evidence>
<evidence type="ECO:0000313" key="20">
    <source>
        <dbReference type="Proteomes" id="UP000427769"/>
    </source>
</evidence>
<gene>
    <name evidence="15 19" type="primary">trmD</name>
    <name evidence="19" type="ORF">DSCW_62490</name>
</gene>
<keyword evidence="9 15" id="KW-0808">Transferase</keyword>
<evidence type="ECO:0000256" key="6">
    <source>
        <dbReference type="ARBA" id="ARBA00014679"/>
    </source>
</evidence>
<evidence type="ECO:0000256" key="15">
    <source>
        <dbReference type="HAMAP-Rule" id="MF_00605"/>
    </source>
</evidence>
<dbReference type="InterPro" id="IPR002649">
    <property type="entry name" value="tRNA_m1G_MeTrfase_TrmD"/>
</dbReference>
<dbReference type="Proteomes" id="UP000427769">
    <property type="component" value="Chromosome"/>
</dbReference>
<protein>
    <recommendedName>
        <fullName evidence="6 15">tRNA (guanine-N(1)-)-methyltransferase</fullName>
        <ecNumber evidence="5 15">2.1.1.228</ecNumber>
    </recommendedName>
    <alternativeName>
        <fullName evidence="12 15">M1G-methyltransferase</fullName>
    </alternativeName>
    <alternativeName>
        <fullName evidence="13 15">tRNA [GM37] methyltransferase</fullName>
    </alternativeName>
</protein>
<evidence type="ECO:0000256" key="14">
    <source>
        <dbReference type="ARBA" id="ARBA00047783"/>
    </source>
</evidence>
<dbReference type="NCBIfam" id="TIGR00088">
    <property type="entry name" value="trmD"/>
    <property type="match status" value="1"/>
</dbReference>
<evidence type="ECO:0000256" key="12">
    <source>
        <dbReference type="ARBA" id="ARBA00029736"/>
    </source>
</evidence>
<reference evidence="19 20" key="1">
    <citation type="submission" date="2019-11" db="EMBL/GenBank/DDBJ databases">
        <title>Comparative genomics of hydrocarbon-degrading Desulfosarcina strains.</title>
        <authorList>
            <person name="Watanabe M."/>
            <person name="Kojima H."/>
            <person name="Fukui M."/>
        </authorList>
    </citation>
    <scope>NUCLEOTIDE SEQUENCE [LARGE SCALE GENOMIC DNA]</scope>
    <source>
        <strain evidence="19 20">PP31</strain>
    </source>
</reference>
<evidence type="ECO:0000259" key="18">
    <source>
        <dbReference type="Pfam" id="PF01746"/>
    </source>
</evidence>
<dbReference type="GO" id="GO:0002939">
    <property type="term" value="P:tRNA N1-guanine methylation"/>
    <property type="evidence" value="ECO:0007669"/>
    <property type="project" value="TreeGrafter"/>
</dbReference>
<evidence type="ECO:0000256" key="2">
    <source>
        <dbReference type="ARBA" id="ARBA00004496"/>
    </source>
</evidence>
<feature type="domain" description="tRNA methyltransferase TRMD/TRM10-type" evidence="18">
    <location>
        <begin position="1"/>
        <end position="224"/>
    </location>
</feature>